<evidence type="ECO:0000256" key="3">
    <source>
        <dbReference type="ARBA" id="ARBA00022723"/>
    </source>
</evidence>
<gene>
    <name evidence="8" type="ORF">M514_00269</name>
</gene>
<dbReference type="Pfam" id="PF00210">
    <property type="entry name" value="Ferritin"/>
    <property type="match status" value="1"/>
</dbReference>
<feature type="binding site" evidence="5">
    <location>
        <position position="193"/>
    </location>
    <ligand>
        <name>Fe cation</name>
        <dbReference type="ChEBI" id="CHEBI:24875"/>
        <label>1</label>
    </ligand>
</feature>
<feature type="binding site" evidence="5">
    <location>
        <position position="114"/>
    </location>
    <ligand>
        <name>Fe cation</name>
        <dbReference type="ChEBI" id="CHEBI:24875"/>
        <label>1</label>
    </ligand>
</feature>
<keyword evidence="4 5" id="KW-0408">Iron</keyword>
<feature type="binding site" evidence="5">
    <location>
        <position position="159"/>
    </location>
    <ligand>
        <name>Fe cation</name>
        <dbReference type="ChEBI" id="CHEBI:24875"/>
        <label>1</label>
    </ligand>
</feature>
<evidence type="ECO:0000256" key="1">
    <source>
        <dbReference type="ARBA" id="ARBA00007513"/>
    </source>
</evidence>
<dbReference type="SUPFAM" id="SSF47240">
    <property type="entry name" value="Ferritin-like"/>
    <property type="match status" value="1"/>
</dbReference>
<dbReference type="InterPro" id="IPR009078">
    <property type="entry name" value="Ferritin-like_SF"/>
</dbReference>
<dbReference type="AlphaFoldDB" id="A0A085NEH3"/>
<dbReference type="GO" id="GO:0004322">
    <property type="term" value="F:ferroxidase activity"/>
    <property type="evidence" value="ECO:0007669"/>
    <property type="project" value="UniProtKB-EC"/>
</dbReference>
<dbReference type="GO" id="GO:0008198">
    <property type="term" value="F:ferrous iron binding"/>
    <property type="evidence" value="ECO:0007669"/>
    <property type="project" value="TreeGrafter"/>
</dbReference>
<dbReference type="GO" id="GO:0005737">
    <property type="term" value="C:cytoplasm"/>
    <property type="evidence" value="ECO:0007669"/>
    <property type="project" value="TreeGrafter"/>
</dbReference>
<comment type="function">
    <text evidence="6">Stores iron in a soluble, non-toxic, readily available form. Important for iron homeostasis. Iron is taken up in the ferrous form and deposited as ferric hydroxides after oxidation.</text>
</comment>
<dbReference type="InterPro" id="IPR001519">
    <property type="entry name" value="Ferritin"/>
</dbReference>
<evidence type="ECO:0000256" key="2">
    <source>
        <dbReference type="ARBA" id="ARBA00022434"/>
    </source>
</evidence>
<dbReference type="PANTHER" id="PTHR11431:SF75">
    <property type="entry name" value="FERRITIN"/>
    <property type="match status" value="1"/>
</dbReference>
<keyword evidence="2 6" id="KW-0409">Iron storage</keyword>
<dbReference type="EMBL" id="KL367510">
    <property type="protein sequence ID" value="KFD67869.1"/>
    <property type="molecule type" value="Genomic_DNA"/>
</dbReference>
<dbReference type="InterPro" id="IPR009040">
    <property type="entry name" value="Ferritin-like_diiron"/>
</dbReference>
<dbReference type="FunFam" id="1.20.1260.10:FF:000002">
    <property type="entry name" value="Ferritin, mitochondrial"/>
    <property type="match status" value="1"/>
</dbReference>
<dbReference type="GO" id="GO:0006879">
    <property type="term" value="P:intracellular iron ion homeostasis"/>
    <property type="evidence" value="ECO:0007669"/>
    <property type="project" value="UniProtKB-KW"/>
</dbReference>
<evidence type="ECO:0000313" key="8">
    <source>
        <dbReference type="EMBL" id="KFD67869.1"/>
    </source>
</evidence>
<reference evidence="8" key="1">
    <citation type="journal article" date="2014" name="Nat. Genet.">
        <title>Genome and transcriptome of the porcine whipworm Trichuris suis.</title>
        <authorList>
            <person name="Jex A.R."/>
            <person name="Nejsum P."/>
            <person name="Schwarz E.M."/>
            <person name="Hu L."/>
            <person name="Young N.D."/>
            <person name="Hall R.S."/>
            <person name="Korhonen P.K."/>
            <person name="Liao S."/>
            <person name="Thamsborg S."/>
            <person name="Xia J."/>
            <person name="Xu P."/>
            <person name="Wang S."/>
            <person name="Scheerlinck J.P."/>
            <person name="Hofmann A."/>
            <person name="Sternberg P.W."/>
            <person name="Wang J."/>
            <person name="Gasser R.B."/>
        </authorList>
    </citation>
    <scope>NUCLEOTIDE SEQUENCE [LARGE SCALE GENOMIC DNA]</scope>
    <source>
        <strain evidence="8">DCEP-RM93F</strain>
    </source>
</reference>
<dbReference type="GO" id="GO:0006826">
    <property type="term" value="P:iron ion transport"/>
    <property type="evidence" value="ECO:0007669"/>
    <property type="project" value="InterPro"/>
</dbReference>
<dbReference type="GO" id="GO:0008199">
    <property type="term" value="F:ferric iron binding"/>
    <property type="evidence" value="ECO:0007669"/>
    <property type="project" value="InterPro"/>
</dbReference>
<protein>
    <recommendedName>
        <fullName evidence="6">Ferritin</fullName>
        <ecNumber evidence="6">1.16.3.1</ecNumber>
    </recommendedName>
</protein>
<dbReference type="InterPro" id="IPR008331">
    <property type="entry name" value="Ferritin_DPS_dom"/>
</dbReference>
<dbReference type="CDD" id="cd01056">
    <property type="entry name" value="Euk_Ferritin"/>
    <property type="match status" value="1"/>
</dbReference>
<dbReference type="EC" id="1.16.3.1" evidence="6"/>
<comment type="similarity">
    <text evidence="1 6">Belongs to the ferritin family.</text>
</comment>
<feature type="binding site" evidence="5">
    <location>
        <position position="79"/>
    </location>
    <ligand>
        <name>Fe cation</name>
        <dbReference type="ChEBI" id="CHEBI:24875"/>
        <label>1</label>
    </ligand>
</feature>
<dbReference type="Gene3D" id="1.20.1260.10">
    <property type="match status" value="1"/>
</dbReference>
<keyword evidence="6" id="KW-0560">Oxidoreductase</keyword>
<sequence>KRWTVRNFNFKCLSAQREIFIIKFSNTWPLVTGLLENQFSVIAEHCLSIAFDCEKTMTSIAQNFHTESEIGLNKQINVELYASNLYLSMAAYFDRHDVALPGFANFFRRQSDEERQHAMKLIKYQNLRGGRVKLQNIDKPSSDDWGSGLEAMTAALALEKSVNQGLLELHAIAEHHKDCNMCDFLADEFLKEQVEAINRLSQHVTSLSRLGPGVGEYLFDNLTLSGKSL</sequence>
<feature type="non-terminal residue" evidence="8">
    <location>
        <position position="1"/>
    </location>
</feature>
<dbReference type="Proteomes" id="UP000030758">
    <property type="component" value="Unassembled WGS sequence"/>
</dbReference>
<name>A0A085NEH3_9BILA</name>
<organism evidence="8">
    <name type="scientific">Trichuris suis</name>
    <name type="common">pig whipworm</name>
    <dbReference type="NCBI Taxonomy" id="68888"/>
    <lineage>
        <taxon>Eukaryota</taxon>
        <taxon>Metazoa</taxon>
        <taxon>Ecdysozoa</taxon>
        <taxon>Nematoda</taxon>
        <taxon>Enoplea</taxon>
        <taxon>Dorylaimia</taxon>
        <taxon>Trichinellida</taxon>
        <taxon>Trichuridae</taxon>
        <taxon>Trichuris</taxon>
    </lineage>
</organism>
<comment type="catalytic activity">
    <reaction evidence="6">
        <text>4 Fe(2+) + O2 + 4 H(+) = 4 Fe(3+) + 2 H2O</text>
        <dbReference type="Rhea" id="RHEA:11148"/>
        <dbReference type="ChEBI" id="CHEBI:15377"/>
        <dbReference type="ChEBI" id="CHEBI:15378"/>
        <dbReference type="ChEBI" id="CHEBI:15379"/>
        <dbReference type="ChEBI" id="CHEBI:29033"/>
        <dbReference type="ChEBI" id="CHEBI:29034"/>
        <dbReference type="EC" id="1.16.3.1"/>
    </reaction>
</comment>
<keyword evidence="3 5" id="KW-0479">Metal-binding</keyword>
<evidence type="ECO:0000256" key="5">
    <source>
        <dbReference type="PIRSR" id="PIRSR601519-1"/>
    </source>
</evidence>
<evidence type="ECO:0000256" key="6">
    <source>
        <dbReference type="RuleBase" id="RU361145"/>
    </source>
</evidence>
<dbReference type="InterPro" id="IPR012347">
    <property type="entry name" value="Ferritin-like"/>
</dbReference>
<evidence type="ECO:0000256" key="4">
    <source>
        <dbReference type="ARBA" id="ARBA00023004"/>
    </source>
</evidence>
<dbReference type="PROSITE" id="PS50905">
    <property type="entry name" value="FERRITIN_LIKE"/>
    <property type="match status" value="1"/>
</dbReference>
<accession>A0A085NEH3</accession>
<dbReference type="PANTHER" id="PTHR11431">
    <property type="entry name" value="FERRITIN"/>
    <property type="match status" value="1"/>
</dbReference>
<feature type="binding site" evidence="5">
    <location>
        <position position="117"/>
    </location>
    <ligand>
        <name>Fe cation</name>
        <dbReference type="ChEBI" id="CHEBI:24875"/>
        <label>1</label>
    </ligand>
</feature>
<evidence type="ECO:0000259" key="7">
    <source>
        <dbReference type="PROSITE" id="PS50905"/>
    </source>
</evidence>
<proteinExistence type="inferred from homology"/>
<feature type="domain" description="Ferritin-like diiron" evidence="7">
    <location>
        <begin position="62"/>
        <end position="211"/>
    </location>
</feature>